<feature type="transmembrane region" description="Helical" evidence="1">
    <location>
        <begin position="60"/>
        <end position="84"/>
    </location>
</feature>
<organism evidence="3 4">
    <name type="scientific">Nibrella viscosa</name>
    <dbReference type="NCBI Taxonomy" id="1084524"/>
    <lineage>
        <taxon>Bacteria</taxon>
        <taxon>Pseudomonadati</taxon>
        <taxon>Bacteroidota</taxon>
        <taxon>Cytophagia</taxon>
        <taxon>Cytophagales</taxon>
        <taxon>Spirosomataceae</taxon>
        <taxon>Nibrella</taxon>
    </lineage>
</organism>
<accession>A0ABP8KY25</accession>
<evidence type="ECO:0000313" key="4">
    <source>
        <dbReference type="Proteomes" id="UP001500936"/>
    </source>
</evidence>
<evidence type="ECO:0000259" key="2">
    <source>
        <dbReference type="Pfam" id="PF06580"/>
    </source>
</evidence>
<dbReference type="InterPro" id="IPR010559">
    <property type="entry name" value="Sig_transdc_His_kin_internal"/>
</dbReference>
<feature type="transmembrane region" description="Helical" evidence="1">
    <location>
        <begin position="232"/>
        <end position="254"/>
    </location>
</feature>
<dbReference type="Proteomes" id="UP001500936">
    <property type="component" value="Unassembled WGS sequence"/>
</dbReference>
<comment type="caution">
    <text evidence="3">The sequence shown here is derived from an EMBL/GenBank/DDBJ whole genome shotgun (WGS) entry which is preliminary data.</text>
</comment>
<keyword evidence="4" id="KW-1185">Reference proteome</keyword>
<dbReference type="EMBL" id="BAABHB010000017">
    <property type="protein sequence ID" value="GAA4418608.1"/>
    <property type="molecule type" value="Genomic_DNA"/>
</dbReference>
<dbReference type="PANTHER" id="PTHR34220:SF7">
    <property type="entry name" value="SENSOR HISTIDINE KINASE YPDA"/>
    <property type="match status" value="1"/>
</dbReference>
<keyword evidence="1" id="KW-1133">Transmembrane helix</keyword>
<dbReference type="PANTHER" id="PTHR34220">
    <property type="entry name" value="SENSOR HISTIDINE KINASE YPDA"/>
    <property type="match status" value="1"/>
</dbReference>
<evidence type="ECO:0000313" key="3">
    <source>
        <dbReference type="EMBL" id="GAA4418608.1"/>
    </source>
</evidence>
<keyword evidence="1" id="KW-0472">Membrane</keyword>
<proteinExistence type="predicted"/>
<gene>
    <name evidence="3" type="ORF">GCM10023187_52180</name>
</gene>
<protein>
    <recommendedName>
        <fullName evidence="2">Signal transduction histidine kinase internal region domain-containing protein</fullName>
    </recommendedName>
</protein>
<evidence type="ECO:0000256" key="1">
    <source>
        <dbReference type="SAM" id="Phobius"/>
    </source>
</evidence>
<dbReference type="InterPro" id="IPR050640">
    <property type="entry name" value="Bact_2-comp_sensor_kinase"/>
</dbReference>
<feature type="transmembrane region" description="Helical" evidence="1">
    <location>
        <begin position="163"/>
        <end position="182"/>
    </location>
</feature>
<dbReference type="RefSeq" id="WP_345271004.1">
    <property type="nucleotide sequence ID" value="NZ_BAABHB010000017.1"/>
</dbReference>
<feature type="transmembrane region" description="Helical" evidence="1">
    <location>
        <begin position="110"/>
        <end position="131"/>
    </location>
</feature>
<feature type="domain" description="Signal transduction histidine kinase internal region" evidence="2">
    <location>
        <begin position="288"/>
        <end position="363"/>
    </location>
</feature>
<dbReference type="Pfam" id="PF06580">
    <property type="entry name" value="His_kinase"/>
    <property type="match status" value="1"/>
</dbReference>
<sequence length="469" mass="54110">MNYEEIQLKELLERIRQQLTRPFSNVQRKLLYFLNLSYLLFTPIFLISEKIATGSFVPAPILGFIYSFVWIANLVSAVYAYLSLKECDIFFFKRSLNFARLKSNEKIELTLRWTSVLSVMLMSVANMAGIGNPSTDAIITDFGLAHSLIVLSAMVLGRKAMVAWTGVVIGILTYVTFGQLGYSYQYNYLTPAESARYEKALEQNQAWALKRQAVLKASHLNPPLASRYFNTWFIFLGVAAATAYFFAGAALDVFKIIPQVTDDIKDAIEATKRAEEQRLLQQQESLSTELKALKAQVNPHFLYNTLNYFYIKSQDVDPELAESIIKLSEIMRYSMRDDFQTANLQDEINYMEQYISLHQMRYPMFIKFSVNGPVAQKVILPFLLIGLVENAFKYGNMTNPDHPFVINLNVYEDRIEYFTSNLKNKKKRFESNNIGLANMRQRLDLAYNRYQFDINQTDDVFSCHLIIYN</sequence>
<keyword evidence="1" id="KW-0812">Transmembrane</keyword>
<feature type="transmembrane region" description="Helical" evidence="1">
    <location>
        <begin position="30"/>
        <end position="48"/>
    </location>
</feature>
<reference evidence="4" key="1">
    <citation type="journal article" date="2019" name="Int. J. Syst. Evol. Microbiol.">
        <title>The Global Catalogue of Microorganisms (GCM) 10K type strain sequencing project: providing services to taxonomists for standard genome sequencing and annotation.</title>
        <authorList>
            <consortium name="The Broad Institute Genomics Platform"/>
            <consortium name="The Broad Institute Genome Sequencing Center for Infectious Disease"/>
            <person name="Wu L."/>
            <person name="Ma J."/>
        </authorList>
    </citation>
    <scope>NUCLEOTIDE SEQUENCE [LARGE SCALE GENOMIC DNA]</scope>
    <source>
        <strain evidence="4">JCM 17925</strain>
    </source>
</reference>
<name>A0ABP8KY25_9BACT</name>